<feature type="compositionally biased region" description="Basic residues" evidence="1">
    <location>
        <begin position="94"/>
        <end position="103"/>
    </location>
</feature>
<evidence type="ECO:0000313" key="3">
    <source>
        <dbReference type="EnsemblMetazoa" id="ASIC021466-PA"/>
    </source>
</evidence>
<dbReference type="EMBL" id="ATLV01026538">
    <property type="status" value="NOT_ANNOTATED_CDS"/>
    <property type="molecule type" value="Genomic_DNA"/>
</dbReference>
<feature type="region of interest" description="Disordered" evidence="1">
    <location>
        <begin position="79"/>
        <end position="103"/>
    </location>
</feature>
<name>A0A084WSH2_ANOSI</name>
<keyword evidence="4" id="KW-1185">Reference proteome</keyword>
<evidence type="ECO:0000313" key="2">
    <source>
        <dbReference type="EMBL" id="KFB53166.1"/>
    </source>
</evidence>
<organism evidence="2">
    <name type="scientific">Anopheles sinensis</name>
    <name type="common">Mosquito</name>
    <dbReference type="NCBI Taxonomy" id="74873"/>
    <lineage>
        <taxon>Eukaryota</taxon>
        <taxon>Metazoa</taxon>
        <taxon>Ecdysozoa</taxon>
        <taxon>Arthropoda</taxon>
        <taxon>Hexapoda</taxon>
        <taxon>Insecta</taxon>
        <taxon>Pterygota</taxon>
        <taxon>Neoptera</taxon>
        <taxon>Endopterygota</taxon>
        <taxon>Diptera</taxon>
        <taxon>Nematocera</taxon>
        <taxon>Culicoidea</taxon>
        <taxon>Culicidae</taxon>
        <taxon>Anophelinae</taxon>
        <taxon>Anopheles</taxon>
    </lineage>
</organism>
<proteinExistence type="predicted"/>
<evidence type="ECO:0000313" key="4">
    <source>
        <dbReference type="Proteomes" id="UP000030765"/>
    </source>
</evidence>
<dbReference type="AlphaFoldDB" id="A0A084WSH2"/>
<reference evidence="3" key="2">
    <citation type="submission" date="2020-05" db="UniProtKB">
        <authorList>
            <consortium name="EnsemblMetazoa"/>
        </authorList>
    </citation>
    <scope>IDENTIFICATION</scope>
</reference>
<feature type="region of interest" description="Disordered" evidence="1">
    <location>
        <begin position="1"/>
        <end position="27"/>
    </location>
</feature>
<sequence length="103" mass="11560">MMRFPSFWRGANTNENSSNSSSGPQAVGIVHTNQWHQLDQRRLVRLHYRNNAHAPASSMCTSMPPIDTKIETHPLRSHLSHDAGEPIVTSGNSSKRRVVARVF</sequence>
<dbReference type="VEuPathDB" id="VectorBase:ASIC021466"/>
<accession>A0A084WSH2</accession>
<dbReference type="Proteomes" id="UP000030765">
    <property type="component" value="Unassembled WGS sequence"/>
</dbReference>
<feature type="compositionally biased region" description="Low complexity" evidence="1">
    <location>
        <begin position="12"/>
        <end position="22"/>
    </location>
</feature>
<dbReference type="EMBL" id="KE525415">
    <property type="protein sequence ID" value="KFB53166.1"/>
    <property type="molecule type" value="Genomic_DNA"/>
</dbReference>
<reference evidence="2 4" key="1">
    <citation type="journal article" date="2014" name="BMC Genomics">
        <title>Genome sequence of Anopheles sinensis provides insight into genetics basis of mosquito competence for malaria parasites.</title>
        <authorList>
            <person name="Zhou D."/>
            <person name="Zhang D."/>
            <person name="Ding G."/>
            <person name="Shi L."/>
            <person name="Hou Q."/>
            <person name="Ye Y."/>
            <person name="Xu Y."/>
            <person name="Zhou H."/>
            <person name="Xiong C."/>
            <person name="Li S."/>
            <person name="Yu J."/>
            <person name="Hong S."/>
            <person name="Yu X."/>
            <person name="Zou P."/>
            <person name="Chen C."/>
            <person name="Chang X."/>
            <person name="Wang W."/>
            <person name="Lv Y."/>
            <person name="Sun Y."/>
            <person name="Ma L."/>
            <person name="Shen B."/>
            <person name="Zhu C."/>
        </authorList>
    </citation>
    <scope>NUCLEOTIDE SEQUENCE [LARGE SCALE GENOMIC DNA]</scope>
</reference>
<dbReference type="EnsemblMetazoa" id="ASIC021466-RA">
    <property type="protein sequence ID" value="ASIC021466-PA"/>
    <property type="gene ID" value="ASIC021466"/>
</dbReference>
<gene>
    <name evidence="2" type="ORF">ZHAS_00021466</name>
</gene>
<evidence type="ECO:0000256" key="1">
    <source>
        <dbReference type="SAM" id="MobiDB-lite"/>
    </source>
</evidence>
<protein>
    <submittedName>
        <fullName evidence="2 3">Arylsulfatase D</fullName>
    </submittedName>
</protein>